<evidence type="ECO:0000313" key="2">
    <source>
        <dbReference type="Proteomes" id="UP001597557"/>
    </source>
</evidence>
<dbReference type="Proteomes" id="UP001597557">
    <property type="component" value="Unassembled WGS sequence"/>
</dbReference>
<comment type="caution">
    <text evidence="1">The sequence shown here is derived from an EMBL/GenBank/DDBJ whole genome shotgun (WGS) entry which is preliminary data.</text>
</comment>
<organism evidence="1 2">
    <name type="scientific">Mucilaginibacter ximonensis</name>
    <dbReference type="NCBI Taxonomy" id="538021"/>
    <lineage>
        <taxon>Bacteria</taxon>
        <taxon>Pseudomonadati</taxon>
        <taxon>Bacteroidota</taxon>
        <taxon>Sphingobacteriia</taxon>
        <taxon>Sphingobacteriales</taxon>
        <taxon>Sphingobacteriaceae</taxon>
        <taxon>Mucilaginibacter</taxon>
    </lineage>
</organism>
<sequence>MNKIYITNHVKSEILSICGLPAIKPYNLNGFTSLSTLGINSKNACSMLESKLQTIAMHYETGTKILPDTISSDFTVNQCVKLVMANVD</sequence>
<evidence type="ECO:0000313" key="1">
    <source>
        <dbReference type="EMBL" id="MFD2871522.1"/>
    </source>
</evidence>
<keyword evidence="2" id="KW-1185">Reference proteome</keyword>
<reference evidence="2" key="1">
    <citation type="journal article" date="2019" name="Int. J. Syst. Evol. Microbiol.">
        <title>The Global Catalogue of Microorganisms (GCM) 10K type strain sequencing project: providing services to taxonomists for standard genome sequencing and annotation.</title>
        <authorList>
            <consortium name="The Broad Institute Genomics Platform"/>
            <consortium name="The Broad Institute Genome Sequencing Center for Infectious Disease"/>
            <person name="Wu L."/>
            <person name="Ma J."/>
        </authorList>
    </citation>
    <scope>NUCLEOTIDE SEQUENCE [LARGE SCALE GENOMIC DNA]</scope>
    <source>
        <strain evidence="2">KCTC 22437</strain>
    </source>
</reference>
<accession>A0ABW5Y899</accession>
<protein>
    <submittedName>
        <fullName evidence="1">Uncharacterized protein</fullName>
    </submittedName>
</protein>
<dbReference type="RefSeq" id="WP_377182289.1">
    <property type="nucleotide sequence ID" value="NZ_JBHUPD010000001.1"/>
</dbReference>
<dbReference type="EMBL" id="JBHUPD010000001">
    <property type="protein sequence ID" value="MFD2871522.1"/>
    <property type="molecule type" value="Genomic_DNA"/>
</dbReference>
<proteinExistence type="predicted"/>
<name>A0ABW5Y899_9SPHI</name>
<gene>
    <name evidence="1" type="ORF">ACFS5N_03510</name>
</gene>